<reference evidence="1" key="1">
    <citation type="submission" date="2020-11" db="EMBL/GenBank/DDBJ databases">
        <authorList>
            <person name="Tran Van P."/>
        </authorList>
    </citation>
    <scope>NUCLEOTIDE SEQUENCE</scope>
</reference>
<name>A0A7R8WQ42_9CRUS</name>
<dbReference type="OrthoDB" id="7694315at2759"/>
<feature type="non-terminal residue" evidence="1">
    <location>
        <position position="1"/>
    </location>
</feature>
<proteinExistence type="predicted"/>
<dbReference type="AlphaFoldDB" id="A0A7R8WQ42"/>
<evidence type="ECO:0000313" key="1">
    <source>
        <dbReference type="EMBL" id="CAD7236005.1"/>
    </source>
</evidence>
<sequence length="235" mass="27500">MNPAEFHRERPHQYEQFMNEVNMNGISFPVAMDKSIFRKIRLQNPEIHFNVFTIINTEEGNQDPEKKDSIEESKTVIPFDLDPEDPQSAFTSILNDGHFVWIRSFSGLIFDSTRHEQKKWICKNCFHMSSSEHHLSVHRQDCSTVPYQQRRKFPKCKKCLQSNPQCLNCQESATLRFSQFWTQQKIPVMIVADFESFLQKTIPMAVGNTSRQKLQKHIPAAFGVQVIFDPEYESL</sequence>
<gene>
    <name evidence="1" type="ORF">CTOB1V02_LOCUS13820</name>
</gene>
<organism evidence="1">
    <name type="scientific">Cyprideis torosa</name>
    <dbReference type="NCBI Taxonomy" id="163714"/>
    <lineage>
        <taxon>Eukaryota</taxon>
        <taxon>Metazoa</taxon>
        <taxon>Ecdysozoa</taxon>
        <taxon>Arthropoda</taxon>
        <taxon>Crustacea</taxon>
        <taxon>Oligostraca</taxon>
        <taxon>Ostracoda</taxon>
        <taxon>Podocopa</taxon>
        <taxon>Podocopida</taxon>
        <taxon>Cytherocopina</taxon>
        <taxon>Cytheroidea</taxon>
        <taxon>Cytherideidae</taxon>
        <taxon>Cyprideis</taxon>
    </lineage>
</organism>
<accession>A0A7R8WQ42</accession>
<protein>
    <submittedName>
        <fullName evidence="1">Uncharacterized protein</fullName>
    </submittedName>
</protein>
<dbReference type="EMBL" id="OB676003">
    <property type="protein sequence ID" value="CAD7236005.1"/>
    <property type="molecule type" value="Genomic_DNA"/>
</dbReference>